<reference evidence="11 12" key="1">
    <citation type="submission" date="2019-06" db="EMBL/GenBank/DDBJ databases">
        <title>Complete genome sequence of Antarcticibacterium flavum KCTC 52984T from an Antarctic marine sediment.</title>
        <authorList>
            <person name="Lee Y.M."/>
            <person name="Shin S.C."/>
        </authorList>
    </citation>
    <scope>NUCLEOTIDE SEQUENCE [LARGE SCALE GENOMIC DNA]</scope>
    <source>
        <strain evidence="11 12">KCTC 52984</strain>
    </source>
</reference>
<dbReference type="GO" id="GO:0005524">
    <property type="term" value="F:ATP binding"/>
    <property type="evidence" value="ECO:0007669"/>
    <property type="project" value="UniProtKB-KW"/>
</dbReference>
<evidence type="ECO:0000256" key="9">
    <source>
        <dbReference type="ARBA" id="ARBA00023136"/>
    </source>
</evidence>
<dbReference type="Proteomes" id="UP000309016">
    <property type="component" value="Chromosome"/>
</dbReference>
<dbReference type="InterPro" id="IPR051535">
    <property type="entry name" value="Siderophore_ABC-ATPase"/>
</dbReference>
<dbReference type="SMART" id="SM00382">
    <property type="entry name" value="AAA"/>
    <property type="match status" value="1"/>
</dbReference>
<dbReference type="SUPFAM" id="SSF52540">
    <property type="entry name" value="P-loop containing nucleoside triphosphate hydrolases"/>
    <property type="match status" value="1"/>
</dbReference>
<sequence length="274" mass="30841">MPFLDIKTATSHIVLRTQNLNIGYRDKTEETLIASAIDLELYEGELTAIIGINGVGKSTLLRSLSGVQEMLAGEVYINQNKLKDISPGELAQSISVVLTEQPVSRNLTVFELIALGRQPYTNWIGTLTQEDRQQINYALQLVGIEDLQHKKCYELSDGQLQKVLIGRALAQDTPLVVLDEPTTHLDIYHQAYVLKLLKNLTVKTKKSILFSTHEINLALQLCDKIILMEKGRVTIGTPTELVEKNMFAEMFPDDLIIFDRETRSFRINIENGES</sequence>
<evidence type="ECO:0000256" key="4">
    <source>
        <dbReference type="ARBA" id="ARBA00022496"/>
    </source>
</evidence>
<keyword evidence="5" id="KW-0547">Nucleotide-binding</keyword>
<dbReference type="Gene3D" id="3.40.50.300">
    <property type="entry name" value="P-loop containing nucleotide triphosphate hydrolases"/>
    <property type="match status" value="1"/>
</dbReference>
<keyword evidence="12" id="KW-1185">Reference proteome</keyword>
<evidence type="ECO:0000256" key="2">
    <source>
        <dbReference type="ARBA" id="ARBA00022448"/>
    </source>
</evidence>
<keyword evidence="8" id="KW-0406">Ion transport</keyword>
<accession>A0A5B7X706</accession>
<dbReference type="GO" id="GO:0006826">
    <property type="term" value="P:iron ion transport"/>
    <property type="evidence" value="ECO:0007669"/>
    <property type="project" value="UniProtKB-KW"/>
</dbReference>
<keyword evidence="9" id="KW-0472">Membrane</keyword>
<evidence type="ECO:0000256" key="1">
    <source>
        <dbReference type="ARBA" id="ARBA00004202"/>
    </source>
</evidence>
<dbReference type="InterPro" id="IPR027417">
    <property type="entry name" value="P-loop_NTPase"/>
</dbReference>
<keyword evidence="2" id="KW-0813">Transport</keyword>
<dbReference type="PANTHER" id="PTHR42771:SF4">
    <property type="entry name" value="IRON(3+)-HYDROXAMATE IMPORT ATP-BINDING PROTEIN FHUC"/>
    <property type="match status" value="1"/>
</dbReference>
<evidence type="ECO:0000313" key="12">
    <source>
        <dbReference type="Proteomes" id="UP000309016"/>
    </source>
</evidence>
<dbReference type="FunFam" id="3.40.50.300:FF:000134">
    <property type="entry name" value="Iron-enterobactin ABC transporter ATP-binding protein"/>
    <property type="match status" value="1"/>
</dbReference>
<dbReference type="GO" id="GO:0016887">
    <property type="term" value="F:ATP hydrolysis activity"/>
    <property type="evidence" value="ECO:0007669"/>
    <property type="project" value="InterPro"/>
</dbReference>
<dbReference type="PROSITE" id="PS50893">
    <property type="entry name" value="ABC_TRANSPORTER_2"/>
    <property type="match status" value="1"/>
</dbReference>
<keyword evidence="6 11" id="KW-0067">ATP-binding</keyword>
<feature type="domain" description="ABC transporter" evidence="10">
    <location>
        <begin position="15"/>
        <end position="255"/>
    </location>
</feature>
<dbReference type="RefSeq" id="WP_139067800.1">
    <property type="nucleotide sequence ID" value="NZ_CP040812.1"/>
</dbReference>
<dbReference type="OrthoDB" id="9787851at2"/>
<evidence type="ECO:0000256" key="7">
    <source>
        <dbReference type="ARBA" id="ARBA00023004"/>
    </source>
</evidence>
<evidence type="ECO:0000256" key="8">
    <source>
        <dbReference type="ARBA" id="ARBA00023065"/>
    </source>
</evidence>
<evidence type="ECO:0000256" key="3">
    <source>
        <dbReference type="ARBA" id="ARBA00022475"/>
    </source>
</evidence>
<evidence type="ECO:0000256" key="6">
    <source>
        <dbReference type="ARBA" id="ARBA00022840"/>
    </source>
</evidence>
<evidence type="ECO:0000313" key="11">
    <source>
        <dbReference type="EMBL" id="QCY71254.1"/>
    </source>
</evidence>
<keyword evidence="3" id="KW-1003">Cell membrane</keyword>
<dbReference type="PANTHER" id="PTHR42771">
    <property type="entry name" value="IRON(3+)-HYDROXAMATE IMPORT ATP-BINDING PROTEIN FHUC"/>
    <property type="match status" value="1"/>
</dbReference>
<gene>
    <name evidence="11" type="ORF">FHG64_18675</name>
</gene>
<evidence type="ECO:0000259" key="10">
    <source>
        <dbReference type="PROSITE" id="PS50893"/>
    </source>
</evidence>
<dbReference type="InterPro" id="IPR003439">
    <property type="entry name" value="ABC_transporter-like_ATP-bd"/>
</dbReference>
<dbReference type="KEGG" id="afla:FHG64_18675"/>
<evidence type="ECO:0000256" key="5">
    <source>
        <dbReference type="ARBA" id="ARBA00022741"/>
    </source>
</evidence>
<keyword evidence="7" id="KW-0408">Iron</keyword>
<dbReference type="Pfam" id="PF00005">
    <property type="entry name" value="ABC_tran"/>
    <property type="match status" value="1"/>
</dbReference>
<dbReference type="AlphaFoldDB" id="A0A5B7X706"/>
<proteinExistence type="predicted"/>
<dbReference type="GO" id="GO:0005886">
    <property type="term" value="C:plasma membrane"/>
    <property type="evidence" value="ECO:0007669"/>
    <property type="project" value="UniProtKB-SubCell"/>
</dbReference>
<dbReference type="CDD" id="cd03214">
    <property type="entry name" value="ABC_Iron-Siderophores_B12_Hemin"/>
    <property type="match status" value="1"/>
</dbReference>
<protein>
    <submittedName>
        <fullName evidence="11">ABC transporter ATP-binding protein</fullName>
    </submittedName>
</protein>
<dbReference type="EMBL" id="CP040812">
    <property type="protein sequence ID" value="QCY71254.1"/>
    <property type="molecule type" value="Genomic_DNA"/>
</dbReference>
<dbReference type="InterPro" id="IPR003593">
    <property type="entry name" value="AAA+_ATPase"/>
</dbReference>
<name>A0A5B7X706_9FLAO</name>
<organism evidence="11 12">
    <name type="scientific">Antarcticibacterium flavum</name>
    <dbReference type="NCBI Taxonomy" id="2058175"/>
    <lineage>
        <taxon>Bacteria</taxon>
        <taxon>Pseudomonadati</taxon>
        <taxon>Bacteroidota</taxon>
        <taxon>Flavobacteriia</taxon>
        <taxon>Flavobacteriales</taxon>
        <taxon>Flavobacteriaceae</taxon>
        <taxon>Antarcticibacterium</taxon>
    </lineage>
</organism>
<comment type="subcellular location">
    <subcellularLocation>
        <location evidence="1">Cell membrane</location>
        <topology evidence="1">Peripheral membrane protein</topology>
    </subcellularLocation>
</comment>
<keyword evidence="4" id="KW-0410">Iron transport</keyword>